<dbReference type="Proteomes" id="UP000789759">
    <property type="component" value="Unassembled WGS sequence"/>
</dbReference>
<keyword evidence="2" id="KW-1185">Reference proteome</keyword>
<sequence>MTQFKRRLLKNHFLISFVSFGANFEDFIEPVIKDIKQLENSLIMHTLYSDAWVIGGIGCITANLPQGNCFASVKQHGVLHGCRTCNVSKIKNQPTKVGKNQLATVYGLIMTPGFLGDIYHSMAAKAHTLLDAMFNALNVAVAKSLKPAFMTPITNNIYQELQQSLRK</sequence>
<name>A0A9N9NQF1_9GLOM</name>
<gene>
    <name evidence="1" type="ORF">CPELLU_LOCUS14749</name>
</gene>
<proteinExistence type="predicted"/>
<dbReference type="EMBL" id="CAJVQA010018033">
    <property type="protein sequence ID" value="CAG8751791.1"/>
    <property type="molecule type" value="Genomic_DNA"/>
</dbReference>
<protein>
    <submittedName>
        <fullName evidence="1">23790_t:CDS:1</fullName>
    </submittedName>
</protein>
<dbReference type="OrthoDB" id="2351769at2759"/>
<evidence type="ECO:0000313" key="2">
    <source>
        <dbReference type="Proteomes" id="UP000789759"/>
    </source>
</evidence>
<evidence type="ECO:0000313" key="1">
    <source>
        <dbReference type="EMBL" id="CAG8751791.1"/>
    </source>
</evidence>
<accession>A0A9N9NQF1</accession>
<organism evidence="1 2">
    <name type="scientific">Cetraspora pellucida</name>
    <dbReference type="NCBI Taxonomy" id="1433469"/>
    <lineage>
        <taxon>Eukaryota</taxon>
        <taxon>Fungi</taxon>
        <taxon>Fungi incertae sedis</taxon>
        <taxon>Mucoromycota</taxon>
        <taxon>Glomeromycotina</taxon>
        <taxon>Glomeromycetes</taxon>
        <taxon>Diversisporales</taxon>
        <taxon>Gigasporaceae</taxon>
        <taxon>Cetraspora</taxon>
    </lineage>
</organism>
<comment type="caution">
    <text evidence="1">The sequence shown here is derived from an EMBL/GenBank/DDBJ whole genome shotgun (WGS) entry which is preliminary data.</text>
</comment>
<reference evidence="1" key="1">
    <citation type="submission" date="2021-06" db="EMBL/GenBank/DDBJ databases">
        <authorList>
            <person name="Kallberg Y."/>
            <person name="Tangrot J."/>
            <person name="Rosling A."/>
        </authorList>
    </citation>
    <scope>NUCLEOTIDE SEQUENCE</scope>
    <source>
        <strain evidence="1">FL966</strain>
    </source>
</reference>
<feature type="non-terminal residue" evidence="1">
    <location>
        <position position="1"/>
    </location>
</feature>
<dbReference type="AlphaFoldDB" id="A0A9N9NQF1"/>